<dbReference type="Pfam" id="PF07715">
    <property type="entry name" value="Plug"/>
    <property type="match status" value="1"/>
</dbReference>
<evidence type="ECO:0000256" key="6">
    <source>
        <dbReference type="ARBA" id="ARBA00023004"/>
    </source>
</evidence>
<keyword evidence="9 11" id="KW-0472">Membrane</keyword>
<dbReference type="InterPro" id="IPR012910">
    <property type="entry name" value="Plug_dom"/>
</dbReference>
<dbReference type="Gene3D" id="2.40.170.20">
    <property type="entry name" value="TonB-dependent receptor, beta-barrel domain"/>
    <property type="match status" value="1"/>
</dbReference>
<keyword evidence="7" id="KW-0406">Ion transport</keyword>
<keyword evidence="2 11" id="KW-0813">Transport</keyword>
<evidence type="ECO:0000256" key="8">
    <source>
        <dbReference type="ARBA" id="ARBA00023077"/>
    </source>
</evidence>
<dbReference type="InterPro" id="IPR000531">
    <property type="entry name" value="Beta-barrel_TonB"/>
</dbReference>
<evidence type="ECO:0000256" key="4">
    <source>
        <dbReference type="ARBA" id="ARBA00022496"/>
    </source>
</evidence>
<evidence type="ECO:0000259" key="14">
    <source>
        <dbReference type="Pfam" id="PF00593"/>
    </source>
</evidence>
<evidence type="ECO:0000256" key="2">
    <source>
        <dbReference type="ARBA" id="ARBA00022448"/>
    </source>
</evidence>
<dbReference type="PANTHER" id="PTHR32552">
    <property type="entry name" value="FERRICHROME IRON RECEPTOR-RELATED"/>
    <property type="match status" value="1"/>
</dbReference>
<keyword evidence="4" id="KW-0410">Iron transport</keyword>
<evidence type="ECO:0000256" key="1">
    <source>
        <dbReference type="ARBA" id="ARBA00004571"/>
    </source>
</evidence>
<organism evidence="17 18">
    <name type="scientific">Hyella patelloides LEGE 07179</name>
    <dbReference type="NCBI Taxonomy" id="945734"/>
    <lineage>
        <taxon>Bacteria</taxon>
        <taxon>Bacillati</taxon>
        <taxon>Cyanobacteriota</taxon>
        <taxon>Cyanophyceae</taxon>
        <taxon>Pleurocapsales</taxon>
        <taxon>Hyellaceae</taxon>
        <taxon>Hyella</taxon>
    </lineage>
</organism>
<dbReference type="InterPro" id="IPR021731">
    <property type="entry name" value="AMIN_dom"/>
</dbReference>
<dbReference type="InterPro" id="IPR039426">
    <property type="entry name" value="TonB-dep_rcpt-like"/>
</dbReference>
<feature type="transmembrane region" description="Helical" evidence="13">
    <location>
        <begin position="20"/>
        <end position="39"/>
    </location>
</feature>
<dbReference type="GO" id="GO:0009279">
    <property type="term" value="C:cell outer membrane"/>
    <property type="evidence" value="ECO:0007669"/>
    <property type="project" value="UniProtKB-SubCell"/>
</dbReference>
<gene>
    <name evidence="17" type="ORF">H1P_6270028</name>
</gene>
<reference evidence="17 18" key="1">
    <citation type="submission" date="2019-01" db="EMBL/GenBank/DDBJ databases">
        <authorList>
            <person name="Brito A."/>
        </authorList>
    </citation>
    <scope>NUCLEOTIDE SEQUENCE [LARGE SCALE GENOMIC DNA]</scope>
    <source>
        <strain evidence="17">1</strain>
    </source>
</reference>
<feature type="domain" description="AMIN" evidence="16">
    <location>
        <begin position="75"/>
        <end position="165"/>
    </location>
</feature>
<dbReference type="Proteomes" id="UP000320055">
    <property type="component" value="Unassembled WGS sequence"/>
</dbReference>
<evidence type="ECO:0000259" key="15">
    <source>
        <dbReference type="Pfam" id="PF07715"/>
    </source>
</evidence>
<keyword evidence="6" id="KW-0408">Iron</keyword>
<evidence type="ECO:0008006" key="19">
    <source>
        <dbReference type="Google" id="ProtNLM"/>
    </source>
</evidence>
<keyword evidence="8 12" id="KW-0798">TonB box</keyword>
<dbReference type="CDD" id="cd01347">
    <property type="entry name" value="ligand_gated_channel"/>
    <property type="match status" value="1"/>
</dbReference>
<evidence type="ECO:0000259" key="16">
    <source>
        <dbReference type="Pfam" id="PF11741"/>
    </source>
</evidence>
<dbReference type="GO" id="GO:0006826">
    <property type="term" value="P:iron ion transport"/>
    <property type="evidence" value="ECO:0007669"/>
    <property type="project" value="UniProtKB-KW"/>
</dbReference>
<evidence type="ECO:0000256" key="10">
    <source>
        <dbReference type="ARBA" id="ARBA00023237"/>
    </source>
</evidence>
<keyword evidence="13" id="KW-1133">Transmembrane helix</keyword>
<keyword evidence="5 11" id="KW-0812">Transmembrane</keyword>
<dbReference type="Pfam" id="PF00593">
    <property type="entry name" value="TonB_dep_Rec_b-barrel"/>
    <property type="match status" value="1"/>
</dbReference>
<proteinExistence type="inferred from homology"/>
<comment type="similarity">
    <text evidence="11 12">Belongs to the TonB-dependent receptor family.</text>
</comment>
<evidence type="ECO:0000313" key="18">
    <source>
        <dbReference type="Proteomes" id="UP000320055"/>
    </source>
</evidence>
<dbReference type="PROSITE" id="PS52016">
    <property type="entry name" value="TONB_DEPENDENT_REC_3"/>
    <property type="match status" value="1"/>
</dbReference>
<evidence type="ECO:0000256" key="11">
    <source>
        <dbReference type="PROSITE-ProRule" id="PRU01360"/>
    </source>
</evidence>
<sequence>MGITLLRLAKDQTKMKLNYYFYHGFAPICIIVLSLFTTVEAQAIPETADKLYHNRSARDLLVQSDRGELTEVTGVQLRQTAEGLEIVLETEIGQTLVPLILPEGNQLIIDILDATLALPQGDQFQETNPTAGIGEISVTQIDANSIQITITGEQQTPSAEVVPSSKDLILSVSSEAGEQAETDEVIDIVVTAQRTEESLQEVPLSITALDEQQLADGNIQSLRGISDSTPNFSILDASGSRYFLYYSLRGFSNFNFTSRDAVAFYIDDVPYDYGGFLDQNLVDLERVEILRGPQNILYGRSGIAGAVNIITRQPSDRLEFLGDISYGNFDNFQSQASFSAPIVKDKLALRLSGGYSSRDGFIENTAQDNTVDDQSGGNGRAKLLWTPNQDWEITLNGSFEDYRDGGAPFIPLQRDDPFTTDQDVNGFNDFSANTQALKVSYSGAKVRFTSISSRRFSLVDQETDLDYTALDGGSVTNQFDSTIFSQELRLQSPAEAEKLRWLIGGYFESRDFQARDNGFIVGDDAASLFELSPGSSIFRNSDTSETTIATFGQVDYKPIEPLTLTVALRYESNDAELDFLENILTTPDGTVFPNFRVEDIESDSNALLPRFAVEYQITPTVMAYGSITAGYRPAGVNFAADNDSEEVLSFDAERSWNYELGLKSSWFNNRLVFNAAIFQHDINDFQVVIANQFLLPERTDNADARITGAEFELKATPFDGFDILAGLGFVDTDFTEFTNSITGEDFSDNNLLFTPGYTFNVAMQYRAKQGIVGRVELVGSGATFFNEENTLKSEPYIIVNALLGYEFGNNGVYFFANNIFDREYITTAFEDIGFGDFGTFGSPATYGLQVKAKF</sequence>
<accession>A0A563W1N2</accession>
<evidence type="ECO:0000256" key="3">
    <source>
        <dbReference type="ARBA" id="ARBA00022452"/>
    </source>
</evidence>
<name>A0A563W1N2_9CYAN</name>
<evidence type="ECO:0000313" key="17">
    <source>
        <dbReference type="EMBL" id="VEP17566.1"/>
    </source>
</evidence>
<evidence type="ECO:0000256" key="9">
    <source>
        <dbReference type="ARBA" id="ARBA00023136"/>
    </source>
</evidence>
<dbReference type="AlphaFoldDB" id="A0A563W1N2"/>
<protein>
    <recommendedName>
        <fullName evidence="19">TonB-dependent receptor</fullName>
    </recommendedName>
</protein>
<evidence type="ECO:0000256" key="5">
    <source>
        <dbReference type="ARBA" id="ARBA00022692"/>
    </source>
</evidence>
<dbReference type="SUPFAM" id="SSF56935">
    <property type="entry name" value="Porins"/>
    <property type="match status" value="1"/>
</dbReference>
<dbReference type="EMBL" id="CAACVJ010000587">
    <property type="protein sequence ID" value="VEP17566.1"/>
    <property type="molecule type" value="Genomic_DNA"/>
</dbReference>
<dbReference type="InterPro" id="IPR036942">
    <property type="entry name" value="Beta-barrel_TonB_sf"/>
</dbReference>
<comment type="subcellular location">
    <subcellularLocation>
        <location evidence="1 11">Cell outer membrane</location>
        <topology evidence="1 11">Multi-pass membrane protein</topology>
    </subcellularLocation>
</comment>
<dbReference type="Pfam" id="PF11741">
    <property type="entry name" value="AMIN"/>
    <property type="match status" value="1"/>
</dbReference>
<dbReference type="PANTHER" id="PTHR32552:SF81">
    <property type="entry name" value="TONB-DEPENDENT OUTER MEMBRANE RECEPTOR"/>
    <property type="match status" value="1"/>
</dbReference>
<evidence type="ECO:0000256" key="12">
    <source>
        <dbReference type="RuleBase" id="RU003357"/>
    </source>
</evidence>
<evidence type="ECO:0000256" key="7">
    <source>
        <dbReference type="ARBA" id="ARBA00023065"/>
    </source>
</evidence>
<keyword evidence="3 11" id="KW-1134">Transmembrane beta strand</keyword>
<feature type="domain" description="TonB-dependent receptor plug" evidence="15">
    <location>
        <begin position="199"/>
        <end position="306"/>
    </location>
</feature>
<evidence type="ECO:0000256" key="13">
    <source>
        <dbReference type="SAM" id="Phobius"/>
    </source>
</evidence>
<feature type="domain" description="TonB-dependent receptor-like beta-barrel" evidence="14">
    <location>
        <begin position="410"/>
        <end position="819"/>
    </location>
</feature>
<keyword evidence="18" id="KW-1185">Reference proteome</keyword>
<keyword evidence="10 11" id="KW-0998">Cell outer membrane</keyword>